<feature type="transmembrane region" description="Helical" evidence="1">
    <location>
        <begin position="39"/>
        <end position="63"/>
    </location>
</feature>
<dbReference type="EMBL" id="JAZHRV010000001">
    <property type="protein sequence ID" value="MEH2558313.1"/>
    <property type="molecule type" value="Genomic_DNA"/>
</dbReference>
<gene>
    <name evidence="2" type="ORF">V1286_005842</name>
</gene>
<sequence length="67" mass="7135">MAETIVRFIGALIQAALELLVQHTGKKALSLWGRKSNPFIELLIGLVVWSVAGLLLVAVIAALTAKP</sequence>
<keyword evidence="1" id="KW-0812">Transmembrane</keyword>
<accession>A0ABU8BIE7</accession>
<reference evidence="2 3" key="1">
    <citation type="submission" date="2024-02" db="EMBL/GenBank/DDBJ databases">
        <title>Adaptive strategies in a cosmopolitan and abundant soil bacterium.</title>
        <authorList>
            <person name="Carini P."/>
        </authorList>
    </citation>
    <scope>NUCLEOTIDE SEQUENCE [LARGE SCALE GENOMIC DNA]</scope>
    <source>
        <strain evidence="2 3">AZCC 1608</strain>
    </source>
</reference>
<dbReference type="Proteomes" id="UP001364224">
    <property type="component" value="Unassembled WGS sequence"/>
</dbReference>
<evidence type="ECO:0000313" key="3">
    <source>
        <dbReference type="Proteomes" id="UP001364224"/>
    </source>
</evidence>
<proteinExistence type="predicted"/>
<keyword evidence="3" id="KW-1185">Reference proteome</keyword>
<comment type="caution">
    <text evidence="2">The sequence shown here is derived from an EMBL/GenBank/DDBJ whole genome shotgun (WGS) entry which is preliminary data.</text>
</comment>
<name>A0ABU8BIE7_9BRAD</name>
<protein>
    <recommendedName>
        <fullName evidence="4">DUF2970 domain-containing protein</fullName>
    </recommendedName>
</protein>
<keyword evidence="1" id="KW-0472">Membrane</keyword>
<dbReference type="RefSeq" id="WP_334485280.1">
    <property type="nucleotide sequence ID" value="NZ_JAZHRV010000001.1"/>
</dbReference>
<evidence type="ECO:0000313" key="2">
    <source>
        <dbReference type="EMBL" id="MEH2558313.1"/>
    </source>
</evidence>
<evidence type="ECO:0008006" key="4">
    <source>
        <dbReference type="Google" id="ProtNLM"/>
    </source>
</evidence>
<evidence type="ECO:0000256" key="1">
    <source>
        <dbReference type="SAM" id="Phobius"/>
    </source>
</evidence>
<keyword evidence="1" id="KW-1133">Transmembrane helix</keyword>
<organism evidence="2 3">
    <name type="scientific">Bradyrhizobium algeriense</name>
    <dbReference type="NCBI Taxonomy" id="634784"/>
    <lineage>
        <taxon>Bacteria</taxon>
        <taxon>Pseudomonadati</taxon>
        <taxon>Pseudomonadota</taxon>
        <taxon>Alphaproteobacteria</taxon>
        <taxon>Hyphomicrobiales</taxon>
        <taxon>Nitrobacteraceae</taxon>
        <taxon>Bradyrhizobium</taxon>
    </lineage>
</organism>